<evidence type="ECO:0000313" key="1">
    <source>
        <dbReference type="EMBL" id="SVB66293.1"/>
    </source>
</evidence>
<dbReference type="EMBL" id="UINC01051757">
    <property type="protein sequence ID" value="SVB66293.1"/>
    <property type="molecule type" value="Genomic_DNA"/>
</dbReference>
<accession>A0A382FVJ8</accession>
<sequence>MKKYLFIVLIINQGCYPVSHIIIGDKKTPVNINEVKIYSDFPFNYEKIAIIETSSDFAFKDMSIEFTYQQKTDKALERLKAEAASLGANGVVIQDLSTKNNMRFNLDRDDKGNINASSRNEKQKELKATAIFVK</sequence>
<protein>
    <submittedName>
        <fullName evidence="1">Uncharacterized protein</fullName>
    </submittedName>
</protein>
<name>A0A382FVJ8_9ZZZZ</name>
<dbReference type="AlphaFoldDB" id="A0A382FVJ8"/>
<organism evidence="1">
    <name type="scientific">marine metagenome</name>
    <dbReference type="NCBI Taxonomy" id="408172"/>
    <lineage>
        <taxon>unclassified sequences</taxon>
        <taxon>metagenomes</taxon>
        <taxon>ecological metagenomes</taxon>
    </lineage>
</organism>
<gene>
    <name evidence="1" type="ORF">METZ01_LOCUS219147</name>
</gene>
<proteinExistence type="predicted"/>
<reference evidence="1" key="1">
    <citation type="submission" date="2018-05" db="EMBL/GenBank/DDBJ databases">
        <authorList>
            <person name="Lanie J.A."/>
            <person name="Ng W.-L."/>
            <person name="Kazmierczak K.M."/>
            <person name="Andrzejewski T.M."/>
            <person name="Davidsen T.M."/>
            <person name="Wayne K.J."/>
            <person name="Tettelin H."/>
            <person name="Glass J.I."/>
            <person name="Rusch D."/>
            <person name="Podicherti R."/>
            <person name="Tsui H.-C.T."/>
            <person name="Winkler M.E."/>
        </authorList>
    </citation>
    <scope>NUCLEOTIDE SEQUENCE</scope>
</reference>